<keyword evidence="5" id="KW-0067">ATP-binding</keyword>
<accession>A0A6M3LL97</accession>
<dbReference type="InterPro" id="IPR027417">
    <property type="entry name" value="P-loop_NTPase"/>
</dbReference>
<keyword evidence="4 12" id="KW-0347">Helicase</keyword>
<dbReference type="InterPro" id="IPR014017">
    <property type="entry name" value="DNA_helicase_UvrD-like_C"/>
</dbReference>
<dbReference type="EMBL" id="MT143204">
    <property type="protein sequence ID" value="QJA94114.1"/>
    <property type="molecule type" value="Genomic_DNA"/>
</dbReference>
<protein>
    <recommendedName>
        <fullName evidence="9">DNA 3'-5' helicase</fullName>
        <ecNumber evidence="9">5.6.2.4</ecNumber>
    </recommendedName>
</protein>
<dbReference type="AlphaFoldDB" id="A0A6M3LL97"/>
<evidence type="ECO:0000259" key="11">
    <source>
        <dbReference type="PROSITE" id="PS51198"/>
    </source>
</evidence>
<evidence type="ECO:0000256" key="10">
    <source>
        <dbReference type="ARBA" id="ARBA00048988"/>
    </source>
</evidence>
<dbReference type="PANTHER" id="PTHR11070:SF2">
    <property type="entry name" value="ATP-DEPENDENT DNA HELICASE SRS2"/>
    <property type="match status" value="1"/>
</dbReference>
<evidence type="ECO:0000256" key="7">
    <source>
        <dbReference type="ARBA" id="ARBA00023235"/>
    </source>
</evidence>
<sequence length="494" mass="56982">MRACEKHFPNKIGAVTFTNAGVEEIKKKISETTGDAKDVAKNVRTIHSHCYRLLEIENKQIAESNIKQFNEAHPEFALENNRLTNQDESDDMWRDTRHAERLFAEMQINRNRQIPVEKWMPDVQSIWRAWTEWMRDCNYIDFTGMLEQVLEQQLCPDIDVLFVDEAQDLSPLQLALMELWSERVTQTIFAGDSDQSLFRFAGTVPEAFINLPHNWSHHLDQSYRVPTAVHAYAEKIIGMSKNREGTTYKPVAPGMKEYKGEGRLLYCLSPDLSLPGDHMILARCQYQVKRWIDVLIKNEIMWHNPYRPEDLVWNPMLTQGWIAARAYCDLMQGRDVSANDFKKLAARVKPGFYKRGMKSLIKNWDGKERIDIFNLVMLGFTEEFIEKPRPVGDVLKLSPRIGSILNKVTGLDALSHLLRTRPRVCVGTIHSIKGAESDHVWLDTALSPIIWREISHSLEAFYDECRVAYVAATRAKQTLGLIANRNWSPVLPQT</sequence>
<feature type="domain" description="UvrD-like helicase ATP-binding" evidence="11">
    <location>
        <begin position="1"/>
        <end position="246"/>
    </location>
</feature>
<dbReference type="GO" id="GO:0005524">
    <property type="term" value="F:ATP binding"/>
    <property type="evidence" value="ECO:0007669"/>
    <property type="project" value="UniProtKB-KW"/>
</dbReference>
<dbReference type="EC" id="5.6.2.4" evidence="9"/>
<dbReference type="Pfam" id="PF00580">
    <property type="entry name" value="UvrD-helicase"/>
    <property type="match status" value="1"/>
</dbReference>
<dbReference type="GO" id="GO:0043138">
    <property type="term" value="F:3'-5' DNA helicase activity"/>
    <property type="evidence" value="ECO:0007669"/>
    <property type="project" value="UniProtKB-EC"/>
</dbReference>
<comment type="similarity">
    <text evidence="1">Belongs to the helicase family. UvrD subfamily.</text>
</comment>
<evidence type="ECO:0000256" key="3">
    <source>
        <dbReference type="ARBA" id="ARBA00022801"/>
    </source>
</evidence>
<keyword evidence="6" id="KW-0238">DNA-binding</keyword>
<dbReference type="GO" id="GO:0016787">
    <property type="term" value="F:hydrolase activity"/>
    <property type="evidence" value="ECO:0007669"/>
    <property type="project" value="UniProtKB-KW"/>
</dbReference>
<evidence type="ECO:0000256" key="8">
    <source>
        <dbReference type="ARBA" id="ARBA00034617"/>
    </source>
</evidence>
<evidence type="ECO:0000313" key="12">
    <source>
        <dbReference type="EMBL" id="QJA94114.1"/>
    </source>
</evidence>
<proteinExistence type="inferred from homology"/>
<evidence type="ECO:0000256" key="2">
    <source>
        <dbReference type="ARBA" id="ARBA00022741"/>
    </source>
</evidence>
<comment type="catalytic activity">
    <reaction evidence="10">
        <text>ATP + H2O = ADP + phosphate + H(+)</text>
        <dbReference type="Rhea" id="RHEA:13065"/>
        <dbReference type="ChEBI" id="CHEBI:15377"/>
        <dbReference type="ChEBI" id="CHEBI:15378"/>
        <dbReference type="ChEBI" id="CHEBI:30616"/>
        <dbReference type="ChEBI" id="CHEBI:43474"/>
        <dbReference type="ChEBI" id="CHEBI:456216"/>
        <dbReference type="EC" id="5.6.2.4"/>
    </reaction>
</comment>
<dbReference type="Gene3D" id="1.10.10.160">
    <property type="match status" value="1"/>
</dbReference>
<dbReference type="Pfam" id="PF13361">
    <property type="entry name" value="UvrD_C"/>
    <property type="match status" value="1"/>
</dbReference>
<organism evidence="12">
    <name type="scientific">viral metagenome</name>
    <dbReference type="NCBI Taxonomy" id="1070528"/>
    <lineage>
        <taxon>unclassified sequences</taxon>
        <taxon>metagenomes</taxon>
        <taxon>organismal metagenomes</taxon>
    </lineage>
</organism>
<dbReference type="PROSITE" id="PS51198">
    <property type="entry name" value="UVRD_HELICASE_ATP_BIND"/>
    <property type="match status" value="1"/>
</dbReference>
<dbReference type="PANTHER" id="PTHR11070">
    <property type="entry name" value="UVRD / RECB / PCRA DNA HELICASE FAMILY MEMBER"/>
    <property type="match status" value="1"/>
</dbReference>
<comment type="catalytic activity">
    <reaction evidence="8">
        <text>Couples ATP hydrolysis with the unwinding of duplex DNA by translocating in the 3'-5' direction.</text>
        <dbReference type="EC" id="5.6.2.4"/>
    </reaction>
</comment>
<keyword evidence="7" id="KW-0413">Isomerase</keyword>
<dbReference type="InterPro" id="IPR014016">
    <property type="entry name" value="UvrD-like_ATP-bd"/>
</dbReference>
<reference evidence="12" key="1">
    <citation type="submission" date="2020-03" db="EMBL/GenBank/DDBJ databases">
        <title>The deep terrestrial virosphere.</title>
        <authorList>
            <person name="Holmfeldt K."/>
            <person name="Nilsson E."/>
            <person name="Simone D."/>
            <person name="Lopez-Fernandez M."/>
            <person name="Wu X."/>
            <person name="de Brujin I."/>
            <person name="Lundin D."/>
            <person name="Andersson A."/>
            <person name="Bertilsson S."/>
            <person name="Dopson M."/>
        </authorList>
    </citation>
    <scope>NUCLEOTIDE SEQUENCE</scope>
    <source>
        <strain evidence="12">MM415B03994</strain>
    </source>
</reference>
<name>A0A6M3LL97_9ZZZZ</name>
<evidence type="ECO:0000256" key="5">
    <source>
        <dbReference type="ARBA" id="ARBA00022840"/>
    </source>
</evidence>
<evidence type="ECO:0000256" key="1">
    <source>
        <dbReference type="ARBA" id="ARBA00009922"/>
    </source>
</evidence>
<gene>
    <name evidence="12" type="ORF">MM415B03994_0010</name>
</gene>
<dbReference type="SUPFAM" id="SSF52540">
    <property type="entry name" value="P-loop containing nucleoside triphosphate hydrolases"/>
    <property type="match status" value="1"/>
</dbReference>
<dbReference type="InterPro" id="IPR000212">
    <property type="entry name" value="DNA_helicase_UvrD/REP"/>
</dbReference>
<evidence type="ECO:0000256" key="6">
    <source>
        <dbReference type="ARBA" id="ARBA00023125"/>
    </source>
</evidence>
<keyword evidence="2" id="KW-0547">Nucleotide-binding</keyword>
<evidence type="ECO:0000256" key="4">
    <source>
        <dbReference type="ARBA" id="ARBA00022806"/>
    </source>
</evidence>
<dbReference type="GO" id="GO:0003677">
    <property type="term" value="F:DNA binding"/>
    <property type="evidence" value="ECO:0007669"/>
    <property type="project" value="UniProtKB-KW"/>
</dbReference>
<dbReference type="GO" id="GO:0000725">
    <property type="term" value="P:recombinational repair"/>
    <property type="evidence" value="ECO:0007669"/>
    <property type="project" value="TreeGrafter"/>
</dbReference>
<dbReference type="Gene3D" id="3.40.50.300">
    <property type="entry name" value="P-loop containing nucleotide triphosphate hydrolases"/>
    <property type="match status" value="2"/>
</dbReference>
<evidence type="ECO:0000256" key="9">
    <source>
        <dbReference type="ARBA" id="ARBA00034808"/>
    </source>
</evidence>
<dbReference type="InterPro" id="IPR013986">
    <property type="entry name" value="DExx_box_DNA_helicase_dom_sf"/>
</dbReference>
<keyword evidence="3" id="KW-0378">Hydrolase</keyword>